<evidence type="ECO:0000256" key="1">
    <source>
        <dbReference type="ARBA" id="ARBA00004651"/>
    </source>
</evidence>
<feature type="transmembrane region" description="Helical" evidence="9">
    <location>
        <begin position="217"/>
        <end position="246"/>
    </location>
</feature>
<dbReference type="InterPro" id="IPR051088">
    <property type="entry name" value="PTS_Sugar-EIIC/EIIB"/>
</dbReference>
<feature type="transmembrane region" description="Helical" evidence="9">
    <location>
        <begin position="334"/>
        <end position="352"/>
    </location>
</feature>
<gene>
    <name evidence="11" type="ORF">LDX53_08320</name>
</gene>
<dbReference type="AlphaFoldDB" id="A0AA47B3P7"/>
<dbReference type="InterPro" id="IPR004796">
    <property type="entry name" value="PTS_IIC_cello"/>
</dbReference>
<protein>
    <recommendedName>
        <fullName evidence="8">Permease IIC component</fullName>
    </recommendedName>
</protein>
<keyword evidence="4 8" id="KW-0762">Sugar transport</keyword>
<feature type="transmembrane region" description="Helical" evidence="9">
    <location>
        <begin position="309"/>
        <end position="328"/>
    </location>
</feature>
<dbReference type="Proteomes" id="UP001164557">
    <property type="component" value="Chromosome"/>
</dbReference>
<dbReference type="EMBL" id="CP084389">
    <property type="protein sequence ID" value="UZX29562.1"/>
    <property type="molecule type" value="Genomic_DNA"/>
</dbReference>
<keyword evidence="2 8" id="KW-0813">Transport</keyword>
<feature type="transmembrane region" description="Helical" evidence="9">
    <location>
        <begin position="383"/>
        <end position="403"/>
    </location>
</feature>
<organism evidence="11 12">
    <name type="scientific">Lactobacillus helsingborgensis</name>
    <dbReference type="NCBI Taxonomy" id="1218494"/>
    <lineage>
        <taxon>Bacteria</taxon>
        <taxon>Bacillati</taxon>
        <taxon>Bacillota</taxon>
        <taxon>Bacilli</taxon>
        <taxon>Lactobacillales</taxon>
        <taxon>Lactobacillaceae</taxon>
        <taxon>Lactobacillus</taxon>
    </lineage>
</organism>
<name>A0AA47B3P7_9LACO</name>
<keyword evidence="3 8" id="KW-1003">Cell membrane</keyword>
<dbReference type="PIRSF" id="PIRSF006351">
    <property type="entry name" value="PTS_EIIC-Cellobiose"/>
    <property type="match status" value="1"/>
</dbReference>
<keyword evidence="6 9" id="KW-1133">Transmembrane helix</keyword>
<feature type="domain" description="PTS EIIC type-3" evidence="10">
    <location>
        <begin position="2"/>
        <end position="403"/>
    </location>
</feature>
<dbReference type="InterPro" id="IPR003352">
    <property type="entry name" value="PTS_EIIC"/>
</dbReference>
<evidence type="ECO:0000256" key="7">
    <source>
        <dbReference type="ARBA" id="ARBA00023136"/>
    </source>
</evidence>
<evidence type="ECO:0000256" key="3">
    <source>
        <dbReference type="ARBA" id="ARBA00022475"/>
    </source>
</evidence>
<dbReference type="InterPro" id="IPR004501">
    <property type="entry name" value="PTS_EIIC_3"/>
</dbReference>
<keyword evidence="5 9" id="KW-0812">Transmembrane</keyword>
<feature type="transmembrane region" description="Helical" evidence="9">
    <location>
        <begin position="277"/>
        <end position="297"/>
    </location>
</feature>
<feature type="transmembrane region" description="Helical" evidence="9">
    <location>
        <begin position="359"/>
        <end position="377"/>
    </location>
</feature>
<comment type="function">
    <text evidence="8">The phosphoenolpyruvate-dependent sugar phosphotransferase system (PTS), a major carbohydrate active -transport system, catalyzes the phosphorylation of incoming sugar substrates concomitant with their translocation across the cell membrane.</text>
</comment>
<keyword evidence="12" id="KW-1185">Reference proteome</keyword>
<feature type="transmembrane region" description="Helical" evidence="9">
    <location>
        <begin position="125"/>
        <end position="146"/>
    </location>
</feature>
<dbReference type="Pfam" id="PF02378">
    <property type="entry name" value="PTS_EIIC"/>
    <property type="match status" value="1"/>
</dbReference>
<proteinExistence type="predicted"/>
<dbReference type="GO" id="GO:1901264">
    <property type="term" value="P:carbohydrate derivative transport"/>
    <property type="evidence" value="ECO:0007669"/>
    <property type="project" value="TreeGrafter"/>
</dbReference>
<dbReference type="PROSITE" id="PS51105">
    <property type="entry name" value="PTS_EIIC_TYPE_3"/>
    <property type="match status" value="1"/>
</dbReference>
<evidence type="ECO:0000256" key="9">
    <source>
        <dbReference type="SAM" id="Phobius"/>
    </source>
</evidence>
<dbReference type="GO" id="GO:0005886">
    <property type="term" value="C:plasma membrane"/>
    <property type="evidence" value="ECO:0007669"/>
    <property type="project" value="UniProtKB-SubCell"/>
</dbReference>
<evidence type="ECO:0000256" key="6">
    <source>
        <dbReference type="ARBA" id="ARBA00022989"/>
    </source>
</evidence>
<keyword evidence="7 8" id="KW-0472">Membrane</keyword>
<evidence type="ECO:0000256" key="2">
    <source>
        <dbReference type="ARBA" id="ARBA00022448"/>
    </source>
</evidence>
<evidence type="ECO:0000256" key="5">
    <source>
        <dbReference type="ARBA" id="ARBA00022692"/>
    </source>
</evidence>
<feature type="transmembrane region" description="Helical" evidence="9">
    <location>
        <begin position="25"/>
        <end position="45"/>
    </location>
</feature>
<evidence type="ECO:0000256" key="8">
    <source>
        <dbReference type="PIRNR" id="PIRNR006351"/>
    </source>
</evidence>
<evidence type="ECO:0000313" key="11">
    <source>
        <dbReference type="EMBL" id="UZX29562.1"/>
    </source>
</evidence>
<sequence>MSYDTISAKMGQIANNRYLTAIRDGMSVIIPVSIIGSFFTILLNLPIASWNNFIKPYAAMLSVPMYYSINLMAIYCVFSITSHLSKYYKVDPISTSVLAEMSFFILAIEPMVLNKPKAGLAAGTYVSIGNMGAQGLFTAILCAIFATEIVRFFNQHNLVIKMPNGVPAAVGKSFSALIPGVLIIVVSFILKEIFKLDINKILTWVFSPIGYFGRDTFLSAIIPVLLITIVWLFGVHGMVIATPILYPYWYANLNANVTAIAHGQAPVHFMTEQFFQWFVWIGGAGATLSLSILLLFFSKSKFSKAMGTVTILPAIFNINEPLIFGIPIIMNPYFAIPFVLAPTAMAAVTYGAMKLHLVAYTRAVVAWTLPGPIGAWMSTGFDWRAIVLCIINILISLAIYYPFFKMFDNNQLKLEKEGNNEGDISLSEQK</sequence>
<dbReference type="PANTHER" id="PTHR33989">
    <property type="match status" value="1"/>
</dbReference>
<reference evidence="11" key="1">
    <citation type="submission" date="2021-09" db="EMBL/GenBank/DDBJ databases">
        <title>Lactobacillus species from Apis mellifera, Switzerland.</title>
        <authorList>
            <person name="Pfister J."/>
            <person name="Brown A."/>
            <person name="Neumann P."/>
            <person name="Collaud A."/>
            <person name="Retschnig G."/>
            <person name="Perreten V."/>
        </authorList>
    </citation>
    <scope>NUCLEOTIDE SEQUENCE</scope>
    <source>
        <strain evidence="11">IBH002</strain>
    </source>
</reference>
<comment type="subcellular location">
    <subcellularLocation>
        <location evidence="1">Cell membrane</location>
        <topology evidence="1">Multi-pass membrane protein</topology>
    </subcellularLocation>
</comment>
<feature type="transmembrane region" description="Helical" evidence="9">
    <location>
        <begin position="166"/>
        <end position="190"/>
    </location>
</feature>
<dbReference type="GO" id="GO:0008982">
    <property type="term" value="F:protein-N(PI)-phosphohistidine-sugar phosphotransferase activity"/>
    <property type="evidence" value="ECO:0007669"/>
    <property type="project" value="UniProtKB-UniRule"/>
</dbReference>
<evidence type="ECO:0000256" key="4">
    <source>
        <dbReference type="ARBA" id="ARBA00022597"/>
    </source>
</evidence>
<feature type="transmembrane region" description="Helical" evidence="9">
    <location>
        <begin position="57"/>
        <end position="81"/>
    </location>
</feature>
<accession>A0AA47B3P7</accession>
<dbReference type="GO" id="GO:0009401">
    <property type="term" value="P:phosphoenolpyruvate-dependent sugar phosphotransferase system"/>
    <property type="evidence" value="ECO:0007669"/>
    <property type="project" value="InterPro"/>
</dbReference>
<dbReference type="NCBIfam" id="TIGR00410">
    <property type="entry name" value="lacE"/>
    <property type="match status" value="1"/>
</dbReference>
<evidence type="ECO:0000259" key="10">
    <source>
        <dbReference type="PROSITE" id="PS51105"/>
    </source>
</evidence>
<dbReference type="PANTHER" id="PTHR33989:SF11">
    <property type="entry name" value="LICHENAN PERMEASE IIC COMPONENT"/>
    <property type="match status" value="1"/>
</dbReference>
<evidence type="ECO:0000313" key="12">
    <source>
        <dbReference type="Proteomes" id="UP001164557"/>
    </source>
</evidence>
<dbReference type="RefSeq" id="WP_046327758.1">
    <property type="nucleotide sequence ID" value="NZ_CP084389.1"/>
</dbReference>